<sequence>NKLSLPNLSPTCMTLELGDRLISRPVRVAEDVYVKVGTFHFLFDFVVVDFDANPRVLLILGRSFLKTGRALIDVLEVNSPTIEHVASLVSALGPNLRPSIPYPSRMQDQKLRDKANEQRDKFFQIFKDLNFNISFVDALVLMPKFGPSIKSLLTNKDKLCELVRTQLNEHCSTVLLKKLPEKLGDPDKFLISCDFTGKAKSLALADLGASINLMPLSVWNKLSLPNLSPTCMTLELGDRLIS</sequence>
<reference evidence="1" key="1">
    <citation type="journal article" date="2019" name="Sci. Rep.">
        <title>Draft genome of Tanacetum cinerariifolium, the natural source of mosquito coil.</title>
        <authorList>
            <person name="Yamashiro T."/>
            <person name="Shiraishi A."/>
            <person name="Satake H."/>
            <person name="Nakayama K."/>
        </authorList>
    </citation>
    <scope>NUCLEOTIDE SEQUENCE</scope>
</reference>
<dbReference type="InterPro" id="IPR021109">
    <property type="entry name" value="Peptidase_aspartic_dom_sf"/>
</dbReference>
<dbReference type="EMBL" id="BKCJ011084067">
    <property type="protein sequence ID" value="GFC82356.1"/>
    <property type="molecule type" value="Genomic_DNA"/>
</dbReference>
<gene>
    <name evidence="1" type="ORF">Tci_854326</name>
</gene>
<keyword evidence="1" id="KW-0808">Transferase</keyword>
<name>A0A699R9Q4_TANCI</name>
<dbReference type="PANTHER" id="PTHR33067:SF9">
    <property type="entry name" value="RNA-DIRECTED DNA POLYMERASE"/>
    <property type="match status" value="1"/>
</dbReference>
<comment type="caution">
    <text evidence="1">The sequence shown here is derived from an EMBL/GenBank/DDBJ whole genome shotgun (WGS) entry which is preliminary data.</text>
</comment>
<dbReference type="PANTHER" id="PTHR33067">
    <property type="entry name" value="RNA-DIRECTED DNA POLYMERASE-RELATED"/>
    <property type="match status" value="1"/>
</dbReference>
<accession>A0A699R9Q4</accession>
<organism evidence="1">
    <name type="scientific">Tanacetum cinerariifolium</name>
    <name type="common">Dalmatian daisy</name>
    <name type="synonym">Chrysanthemum cinerariifolium</name>
    <dbReference type="NCBI Taxonomy" id="118510"/>
    <lineage>
        <taxon>Eukaryota</taxon>
        <taxon>Viridiplantae</taxon>
        <taxon>Streptophyta</taxon>
        <taxon>Embryophyta</taxon>
        <taxon>Tracheophyta</taxon>
        <taxon>Spermatophyta</taxon>
        <taxon>Magnoliopsida</taxon>
        <taxon>eudicotyledons</taxon>
        <taxon>Gunneridae</taxon>
        <taxon>Pentapetalae</taxon>
        <taxon>asterids</taxon>
        <taxon>campanulids</taxon>
        <taxon>Asterales</taxon>
        <taxon>Asteraceae</taxon>
        <taxon>Asteroideae</taxon>
        <taxon>Anthemideae</taxon>
        <taxon>Anthemidinae</taxon>
        <taxon>Tanacetum</taxon>
    </lineage>
</organism>
<dbReference type="Gene3D" id="2.40.70.10">
    <property type="entry name" value="Acid Proteases"/>
    <property type="match status" value="2"/>
</dbReference>
<proteinExistence type="predicted"/>
<feature type="non-terminal residue" evidence="1">
    <location>
        <position position="1"/>
    </location>
</feature>
<dbReference type="GO" id="GO:0003964">
    <property type="term" value="F:RNA-directed DNA polymerase activity"/>
    <property type="evidence" value="ECO:0007669"/>
    <property type="project" value="UniProtKB-KW"/>
</dbReference>
<feature type="non-terminal residue" evidence="1">
    <location>
        <position position="242"/>
    </location>
</feature>
<evidence type="ECO:0000313" key="1">
    <source>
        <dbReference type="EMBL" id="GFC82356.1"/>
    </source>
</evidence>
<keyword evidence="1" id="KW-0695">RNA-directed DNA polymerase</keyword>
<protein>
    <submittedName>
        <fullName evidence="1">Reverse transcriptase domain-containing protein</fullName>
    </submittedName>
</protein>
<dbReference type="AlphaFoldDB" id="A0A699R9Q4"/>
<keyword evidence="1" id="KW-0548">Nucleotidyltransferase</keyword>